<gene>
    <name evidence="3" type="ORF">CEPIT_LOCUS2492</name>
</gene>
<comment type="caution">
    <text evidence="3">The sequence shown here is derived from an EMBL/GenBank/DDBJ whole genome shotgun (WGS) entry which is preliminary data.</text>
</comment>
<evidence type="ECO:0000313" key="3">
    <source>
        <dbReference type="EMBL" id="CAH9066925.1"/>
    </source>
</evidence>
<evidence type="ECO:0000256" key="1">
    <source>
        <dbReference type="SAM" id="Phobius"/>
    </source>
</evidence>
<name>A0AAV0C3V8_9ASTE</name>
<evidence type="ECO:0000256" key="2">
    <source>
        <dbReference type="SAM" id="SignalP"/>
    </source>
</evidence>
<feature type="signal peptide" evidence="2">
    <location>
        <begin position="1"/>
        <end position="18"/>
    </location>
</feature>
<keyword evidence="2" id="KW-0732">Signal</keyword>
<dbReference type="Proteomes" id="UP001152523">
    <property type="component" value="Unassembled WGS sequence"/>
</dbReference>
<dbReference type="AlphaFoldDB" id="A0AAV0C3V8"/>
<accession>A0AAV0C3V8</accession>
<feature type="chain" id="PRO_5043661912" evidence="2">
    <location>
        <begin position="19"/>
        <end position="99"/>
    </location>
</feature>
<reference evidence="3" key="1">
    <citation type="submission" date="2022-07" db="EMBL/GenBank/DDBJ databases">
        <authorList>
            <person name="Macas J."/>
            <person name="Novak P."/>
            <person name="Neumann P."/>
        </authorList>
    </citation>
    <scope>NUCLEOTIDE SEQUENCE</scope>
</reference>
<keyword evidence="4" id="KW-1185">Reference proteome</keyword>
<evidence type="ECO:0000313" key="4">
    <source>
        <dbReference type="Proteomes" id="UP001152523"/>
    </source>
</evidence>
<proteinExistence type="predicted"/>
<keyword evidence="1" id="KW-0812">Transmembrane</keyword>
<sequence length="99" mass="11798">MIWIWRLFVFGLVVLVRYLGPEKEANHGNIKVLNEEDEVMKIRPPPEPPPCRKGVRDQNIALEDWIQPLNKFILLNFILPIFRLFTNKFVVVAFFFCLW</sequence>
<feature type="transmembrane region" description="Helical" evidence="1">
    <location>
        <begin position="72"/>
        <end position="98"/>
    </location>
</feature>
<protein>
    <submittedName>
        <fullName evidence="3">Uncharacterized protein</fullName>
    </submittedName>
</protein>
<dbReference type="EMBL" id="CAMAPF010000012">
    <property type="protein sequence ID" value="CAH9066925.1"/>
    <property type="molecule type" value="Genomic_DNA"/>
</dbReference>
<organism evidence="3 4">
    <name type="scientific">Cuscuta epithymum</name>
    <dbReference type="NCBI Taxonomy" id="186058"/>
    <lineage>
        <taxon>Eukaryota</taxon>
        <taxon>Viridiplantae</taxon>
        <taxon>Streptophyta</taxon>
        <taxon>Embryophyta</taxon>
        <taxon>Tracheophyta</taxon>
        <taxon>Spermatophyta</taxon>
        <taxon>Magnoliopsida</taxon>
        <taxon>eudicotyledons</taxon>
        <taxon>Gunneridae</taxon>
        <taxon>Pentapetalae</taxon>
        <taxon>asterids</taxon>
        <taxon>lamiids</taxon>
        <taxon>Solanales</taxon>
        <taxon>Convolvulaceae</taxon>
        <taxon>Cuscuteae</taxon>
        <taxon>Cuscuta</taxon>
        <taxon>Cuscuta subgen. Cuscuta</taxon>
    </lineage>
</organism>
<keyword evidence="1" id="KW-0472">Membrane</keyword>
<keyword evidence="1" id="KW-1133">Transmembrane helix</keyword>